<dbReference type="GO" id="GO:0005634">
    <property type="term" value="C:nucleus"/>
    <property type="evidence" value="ECO:0007669"/>
    <property type="project" value="UniProtKB-SubCell"/>
</dbReference>
<dbReference type="EMBL" id="NKXS01000072">
    <property type="protein sequence ID" value="PIN26578.1"/>
    <property type="molecule type" value="Genomic_DNA"/>
</dbReference>
<reference evidence="6" key="1">
    <citation type="journal article" date="2018" name="Gigascience">
        <title>Genome assembly of the Pink Ipe (Handroanthus impetiginosus, Bignoniaceae), a highly valued, ecologically keystone Neotropical timber forest tree.</title>
        <authorList>
            <person name="Silva-Junior O.B."/>
            <person name="Grattapaglia D."/>
            <person name="Novaes E."/>
            <person name="Collevatti R.G."/>
        </authorList>
    </citation>
    <scope>NUCLEOTIDE SEQUENCE [LARGE SCALE GENOMIC DNA]</scope>
    <source>
        <strain evidence="6">cv. UFG-1</strain>
    </source>
</reference>
<dbReference type="FunFam" id="1.10.246.20:FF:000003">
    <property type="entry name" value="Mediator of RNA polymerase II transcription subunit 15a"/>
    <property type="match status" value="1"/>
</dbReference>
<dbReference type="STRING" id="429701.A0A2G9I9Z4"/>
<evidence type="ECO:0000259" key="4">
    <source>
        <dbReference type="Pfam" id="PF16987"/>
    </source>
</evidence>
<dbReference type="InterPro" id="IPR036546">
    <property type="entry name" value="MED15_KIX"/>
</dbReference>
<dbReference type="PANTHER" id="PTHR33137">
    <property type="entry name" value="MEDIATOR OF RNA POLYMERASE II TRANSCRIPTION SUBUNIT 15A-RELATED"/>
    <property type="match status" value="1"/>
</dbReference>
<dbReference type="Pfam" id="PF16987">
    <property type="entry name" value="KIX_2"/>
    <property type="match status" value="1"/>
</dbReference>
<dbReference type="PANTHER" id="PTHR33137:SF4">
    <property type="entry name" value="MEDIATOR OF RNA POLYMERASE II TRANSCRIPTION SUBUNIT 15A-RELATED"/>
    <property type="match status" value="1"/>
</dbReference>
<dbReference type="SUPFAM" id="SSF47040">
    <property type="entry name" value="Kix domain of CBP (creb binding protein)"/>
    <property type="match status" value="1"/>
</dbReference>
<evidence type="ECO:0000313" key="5">
    <source>
        <dbReference type="EMBL" id="PIN26578.1"/>
    </source>
</evidence>
<evidence type="ECO:0000256" key="1">
    <source>
        <dbReference type="ARBA" id="ARBA00004123"/>
    </source>
</evidence>
<dbReference type="InterPro" id="IPR036529">
    <property type="entry name" value="KIX_dom_sf"/>
</dbReference>
<name>A0A2G9I9Z4_9LAMI</name>
<dbReference type="Proteomes" id="UP000231279">
    <property type="component" value="Unassembled WGS sequence"/>
</dbReference>
<evidence type="ECO:0000313" key="6">
    <source>
        <dbReference type="Proteomes" id="UP000231279"/>
    </source>
</evidence>
<organism evidence="5 6">
    <name type="scientific">Handroanthus impetiginosus</name>
    <dbReference type="NCBI Taxonomy" id="429701"/>
    <lineage>
        <taxon>Eukaryota</taxon>
        <taxon>Viridiplantae</taxon>
        <taxon>Streptophyta</taxon>
        <taxon>Embryophyta</taxon>
        <taxon>Tracheophyta</taxon>
        <taxon>Spermatophyta</taxon>
        <taxon>Magnoliopsida</taxon>
        <taxon>eudicotyledons</taxon>
        <taxon>Gunneridae</taxon>
        <taxon>Pentapetalae</taxon>
        <taxon>asterids</taxon>
        <taxon>lamiids</taxon>
        <taxon>Lamiales</taxon>
        <taxon>Bignoniaceae</taxon>
        <taxon>Crescentiina</taxon>
        <taxon>Tabebuia alliance</taxon>
        <taxon>Handroanthus</taxon>
    </lineage>
</organism>
<evidence type="ECO:0000256" key="3">
    <source>
        <dbReference type="SAM" id="MobiDB-lite"/>
    </source>
</evidence>
<accession>A0A2G9I9Z4</accession>
<keyword evidence="2" id="KW-0539">Nucleus</keyword>
<protein>
    <recommendedName>
        <fullName evidence="4">Mediator complex subunit 15 KIX domain-containing protein</fullName>
    </recommendedName>
</protein>
<gene>
    <name evidence="5" type="ORF">CDL12_00645</name>
</gene>
<proteinExistence type="predicted"/>
<dbReference type="GO" id="GO:0003713">
    <property type="term" value="F:transcription coactivator activity"/>
    <property type="evidence" value="ECO:0007669"/>
    <property type="project" value="InterPro"/>
</dbReference>
<dbReference type="GO" id="GO:0031490">
    <property type="term" value="F:chromatin DNA binding"/>
    <property type="evidence" value="ECO:0007669"/>
    <property type="project" value="InterPro"/>
</dbReference>
<dbReference type="InterPro" id="IPR044661">
    <property type="entry name" value="MED15a/b/c-like"/>
</dbReference>
<keyword evidence="6" id="KW-1185">Reference proteome</keyword>
<sequence>MEGGDWRSQLHPESRQRIVNKILQTLKRHLPFSGQEELQELEDKAVSFEEEIYTVATSQSDYLIKISLEMLTMETKSQNPRANSIQSNAASNSESPQDSGTKDLGNQV</sequence>
<comment type="caution">
    <text evidence="5">The sequence shown here is derived from an EMBL/GenBank/DDBJ whole genome shotgun (WGS) entry which is preliminary data.</text>
</comment>
<dbReference type="OrthoDB" id="1912459at2759"/>
<feature type="compositionally biased region" description="Polar residues" evidence="3">
    <location>
        <begin position="96"/>
        <end position="108"/>
    </location>
</feature>
<feature type="domain" description="Mediator complex subunit 15 KIX" evidence="4">
    <location>
        <begin position="4"/>
        <end position="83"/>
    </location>
</feature>
<dbReference type="Gene3D" id="1.10.246.20">
    <property type="entry name" value="Coactivator CBP, KIX domain"/>
    <property type="match status" value="1"/>
</dbReference>
<comment type="subcellular location">
    <subcellularLocation>
        <location evidence="1">Nucleus</location>
    </subcellularLocation>
</comment>
<evidence type="ECO:0000256" key="2">
    <source>
        <dbReference type="ARBA" id="ARBA00023242"/>
    </source>
</evidence>
<feature type="region of interest" description="Disordered" evidence="3">
    <location>
        <begin position="75"/>
        <end position="108"/>
    </location>
</feature>
<feature type="compositionally biased region" description="Low complexity" evidence="3">
    <location>
        <begin position="82"/>
        <end position="95"/>
    </location>
</feature>
<dbReference type="AlphaFoldDB" id="A0A2G9I9Z4"/>